<feature type="region of interest" description="Disordered" evidence="1">
    <location>
        <begin position="228"/>
        <end position="247"/>
    </location>
</feature>
<dbReference type="Proteomes" id="UP000187209">
    <property type="component" value="Unassembled WGS sequence"/>
</dbReference>
<dbReference type="EMBL" id="MPUH01000010">
    <property type="protein sequence ID" value="OMJ95611.1"/>
    <property type="molecule type" value="Genomic_DNA"/>
</dbReference>
<feature type="compositionally biased region" description="Low complexity" evidence="1">
    <location>
        <begin position="269"/>
        <end position="287"/>
    </location>
</feature>
<feature type="compositionally biased region" description="Polar residues" evidence="1">
    <location>
        <begin position="18"/>
        <end position="31"/>
    </location>
</feature>
<accession>A0A1R2D311</accession>
<organism evidence="2 3">
    <name type="scientific">Stentor coeruleus</name>
    <dbReference type="NCBI Taxonomy" id="5963"/>
    <lineage>
        <taxon>Eukaryota</taxon>
        <taxon>Sar</taxon>
        <taxon>Alveolata</taxon>
        <taxon>Ciliophora</taxon>
        <taxon>Postciliodesmatophora</taxon>
        <taxon>Heterotrichea</taxon>
        <taxon>Heterotrichida</taxon>
        <taxon>Stentoridae</taxon>
        <taxon>Stentor</taxon>
    </lineage>
</organism>
<dbReference type="InterPro" id="IPR010736">
    <property type="entry name" value="SHIPPO-rpt"/>
</dbReference>
<gene>
    <name evidence="2" type="ORF">SteCoe_1040</name>
</gene>
<dbReference type="PANTHER" id="PTHR21580:SF28">
    <property type="entry name" value="BOREALIN N-TERMINAL DOMAIN-CONTAINING PROTEIN-RELATED"/>
    <property type="match status" value="1"/>
</dbReference>
<feature type="region of interest" description="Disordered" evidence="1">
    <location>
        <begin position="16"/>
        <end position="110"/>
    </location>
</feature>
<evidence type="ECO:0000256" key="1">
    <source>
        <dbReference type="SAM" id="MobiDB-lite"/>
    </source>
</evidence>
<sequence length="420" mass="45512">MKHSSSPAYSIGIKYSSELKTTNKLSPSPDTYNIRPKDISVPSTRFSKAPKLDSNPKSISPGPGAYTLSSFVDMTLTKPKGKTPKPGKSKNDQSKVETPGPASYNPSKPKTMISYTIGNKLFGMQTETLSLGPGYYNPKMDSIFPVKSNTISKSPRDISFIRSDLPGPGHYEISPIRESPKHGFGKEQRIKEVVGNFPAPGQYNINDIAEAARKKMGKTMLPKRKLLNEDNKIPGPGAYSSSYRNESPSFTIGKGKRKILMVLSKIPGPGTYTPTSSPSKSPGKTIGTALRPSINQKSLTPGPGAYETLTYTSSGPKYTLKGRKEKIEETCSSPGPGHYEPDINSIKSDIPHAIIGTDKRIIGLKPGNFNVPGPGTYESKSQTESPIWTFKKAPRDQTIYEEDPGPGHYTISSSIPGIPN</sequence>
<comment type="caution">
    <text evidence="2">The sequence shown here is derived from an EMBL/GenBank/DDBJ whole genome shotgun (WGS) entry which is preliminary data.</text>
</comment>
<evidence type="ECO:0000313" key="2">
    <source>
        <dbReference type="EMBL" id="OMJ95611.1"/>
    </source>
</evidence>
<evidence type="ECO:0000313" key="3">
    <source>
        <dbReference type="Proteomes" id="UP000187209"/>
    </source>
</evidence>
<dbReference type="InterPro" id="IPR051291">
    <property type="entry name" value="CIMAP"/>
</dbReference>
<feature type="compositionally biased region" description="Polar residues" evidence="1">
    <location>
        <begin position="410"/>
        <end position="420"/>
    </location>
</feature>
<name>A0A1R2D311_9CILI</name>
<dbReference type="AlphaFoldDB" id="A0A1R2D311"/>
<dbReference type="PANTHER" id="PTHR21580">
    <property type="entry name" value="SHIPPO-1-RELATED"/>
    <property type="match status" value="1"/>
</dbReference>
<feature type="region of interest" description="Disordered" evidence="1">
    <location>
        <begin position="400"/>
        <end position="420"/>
    </location>
</feature>
<keyword evidence="3" id="KW-1185">Reference proteome</keyword>
<dbReference type="OrthoDB" id="283550at2759"/>
<reference evidence="2 3" key="1">
    <citation type="submission" date="2016-11" db="EMBL/GenBank/DDBJ databases">
        <title>The macronuclear genome of Stentor coeruleus: a giant cell with tiny introns.</title>
        <authorList>
            <person name="Slabodnick M."/>
            <person name="Ruby J.G."/>
            <person name="Reiff S.B."/>
            <person name="Swart E.C."/>
            <person name="Gosai S."/>
            <person name="Prabakaran S."/>
            <person name="Witkowska E."/>
            <person name="Larue G.E."/>
            <person name="Fisher S."/>
            <person name="Freeman R.M."/>
            <person name="Gunawardena J."/>
            <person name="Chu W."/>
            <person name="Stover N.A."/>
            <person name="Gregory B.D."/>
            <person name="Nowacki M."/>
            <person name="Derisi J."/>
            <person name="Roy S.W."/>
            <person name="Marshall W.F."/>
            <person name="Sood P."/>
        </authorList>
    </citation>
    <scope>NUCLEOTIDE SEQUENCE [LARGE SCALE GENOMIC DNA]</scope>
    <source>
        <strain evidence="2">WM001</strain>
    </source>
</reference>
<proteinExistence type="predicted"/>
<evidence type="ECO:0008006" key="4">
    <source>
        <dbReference type="Google" id="ProtNLM"/>
    </source>
</evidence>
<protein>
    <recommendedName>
        <fullName evidence="4">Outer dense fiber protein 3</fullName>
    </recommendedName>
</protein>
<dbReference type="Pfam" id="PF07004">
    <property type="entry name" value="SHIPPO-rpt"/>
    <property type="match status" value="10"/>
</dbReference>
<feature type="compositionally biased region" description="Basic residues" evidence="1">
    <location>
        <begin position="79"/>
        <end position="88"/>
    </location>
</feature>
<feature type="region of interest" description="Disordered" evidence="1">
    <location>
        <begin position="269"/>
        <end position="305"/>
    </location>
</feature>